<dbReference type="AlphaFoldDB" id="M3UQF3"/>
<dbReference type="VEuPathDB" id="AmoebaDB:EHI8A_074920"/>
<dbReference type="EMBL" id="KB611400">
    <property type="protein sequence ID" value="EMH73002.1"/>
    <property type="molecule type" value="Genomic_DNA"/>
</dbReference>
<evidence type="ECO:0000313" key="2">
    <source>
        <dbReference type="EMBL" id="EMH73002.1"/>
    </source>
</evidence>
<reference evidence="2 3" key="1">
    <citation type="submission" date="2013-01" db="EMBL/GenBank/DDBJ databases">
        <authorList>
            <person name="Hannick L."/>
            <person name="Zafar N."/>
            <person name="Lorenzi H."/>
            <person name="Ali I.A."/>
            <person name="Petri W.P."/>
            <person name="Caler E."/>
        </authorList>
    </citation>
    <scope>NUCLEOTIDE SEQUENCE [LARGE SCALE GENOMIC DNA]</scope>
    <source>
        <strain evidence="3">HM3:IMSS-B</strain>
    </source>
</reference>
<dbReference type="Proteomes" id="UP000030781">
    <property type="component" value="Unassembled WGS sequence"/>
</dbReference>
<gene>
    <name evidence="2" type="ORF">EHI8A_074920</name>
</gene>
<evidence type="ECO:0000313" key="3">
    <source>
        <dbReference type="Proteomes" id="UP000030781"/>
    </source>
</evidence>
<feature type="coiled-coil region" evidence="1">
    <location>
        <begin position="23"/>
        <end position="84"/>
    </location>
</feature>
<accession>M3UQF3</accession>
<proteinExistence type="predicted"/>
<evidence type="ECO:0000256" key="1">
    <source>
        <dbReference type="SAM" id="Coils"/>
    </source>
</evidence>
<organism evidence="2 3">
    <name type="scientific">Entamoeba histolytica HM-1:IMSS-B</name>
    <dbReference type="NCBI Taxonomy" id="885319"/>
    <lineage>
        <taxon>Eukaryota</taxon>
        <taxon>Amoebozoa</taxon>
        <taxon>Evosea</taxon>
        <taxon>Archamoebae</taxon>
        <taxon>Mastigamoebida</taxon>
        <taxon>Entamoebidae</taxon>
        <taxon>Entamoeba</taxon>
    </lineage>
</organism>
<name>M3UQF3_ENTH1</name>
<sequence length="94" mass="11178">METTNIVTDAPNVGEHGQTKIDYYDLKLKYKNLKNEVGMLEKKKKIYEKHNVPTEDKEMLDNEITTKQNELQQAKTMYKEKKSQRMKEIFHRSA</sequence>
<keyword evidence="1" id="KW-0175">Coiled coil</keyword>
<protein>
    <submittedName>
        <fullName evidence="2">Uncharacterized protein</fullName>
    </submittedName>
</protein>